<accession>W2HG99</accession>
<reference evidence="2 3" key="2">
    <citation type="submission" date="2013-11" db="EMBL/GenBank/DDBJ databases">
        <title>The Genome Sequence of Phytophthora parasitica CJ05E6.</title>
        <authorList>
            <consortium name="The Broad Institute Genomics Platform"/>
            <person name="Russ C."/>
            <person name="Tyler B."/>
            <person name="Panabieres F."/>
            <person name="Shan W."/>
            <person name="Tripathy S."/>
            <person name="Grunwald N."/>
            <person name="Machado M."/>
            <person name="Johnson C.S."/>
            <person name="Arredondo F."/>
            <person name="Hong C."/>
            <person name="Coffey M."/>
            <person name="Young S.K."/>
            <person name="Zeng Q."/>
            <person name="Gargeya S."/>
            <person name="Fitzgerald M."/>
            <person name="Abouelleil A."/>
            <person name="Alvarado L."/>
            <person name="Chapman S.B."/>
            <person name="Gainer-Dewar J."/>
            <person name="Goldberg J."/>
            <person name="Griggs A."/>
            <person name="Gujja S."/>
            <person name="Hansen M."/>
            <person name="Howarth C."/>
            <person name="Imamovic A."/>
            <person name="Ireland A."/>
            <person name="Larimer J."/>
            <person name="McCowan C."/>
            <person name="Murphy C."/>
            <person name="Pearson M."/>
            <person name="Poon T.W."/>
            <person name="Priest M."/>
            <person name="Roberts A."/>
            <person name="Saif S."/>
            <person name="Shea T."/>
            <person name="Sykes S."/>
            <person name="Wortman J."/>
            <person name="Nusbaum C."/>
            <person name="Birren B."/>
        </authorList>
    </citation>
    <scope>NUCLEOTIDE SEQUENCE [LARGE SCALE GENOMIC DNA]</scope>
    <source>
        <strain evidence="2 3">CJ05E6</strain>
    </source>
</reference>
<sequence>MAGSAQDHALPQGRWDGLTGIESSCHMSKHVLATPLNSRLILLHSLVSSNEHRSQK</sequence>
<dbReference type="Proteomes" id="UP000053864">
    <property type="component" value="Unassembled WGS sequence"/>
</dbReference>
<dbReference type="Proteomes" id="UP000053236">
    <property type="component" value="Unassembled WGS sequence"/>
</dbReference>
<evidence type="ECO:0000313" key="1">
    <source>
        <dbReference type="EMBL" id="ETK94297.1"/>
    </source>
</evidence>
<dbReference type="AlphaFoldDB" id="W2HG99"/>
<evidence type="ECO:0000313" key="3">
    <source>
        <dbReference type="Proteomes" id="UP000053864"/>
    </source>
</evidence>
<name>W2HG99_PHYNI</name>
<organism evidence="1">
    <name type="scientific">Phytophthora nicotianae</name>
    <name type="common">Potato buckeye rot agent</name>
    <name type="synonym">Phytophthora parasitica</name>
    <dbReference type="NCBI Taxonomy" id="4792"/>
    <lineage>
        <taxon>Eukaryota</taxon>
        <taxon>Sar</taxon>
        <taxon>Stramenopiles</taxon>
        <taxon>Oomycota</taxon>
        <taxon>Peronosporomycetes</taxon>
        <taxon>Peronosporales</taxon>
        <taxon>Peronosporaceae</taxon>
        <taxon>Phytophthora</taxon>
    </lineage>
</organism>
<protein>
    <submittedName>
        <fullName evidence="1">Uncharacterized protein</fullName>
    </submittedName>
</protein>
<gene>
    <name evidence="1" type="ORF">L915_02624</name>
    <name evidence="2" type="ORF">L916_02601</name>
</gene>
<dbReference type="EMBL" id="KI684636">
    <property type="protein sequence ID" value="ETK94297.1"/>
    <property type="molecule type" value="Genomic_DNA"/>
</dbReference>
<dbReference type="EMBL" id="KI671123">
    <property type="protein sequence ID" value="ETL47668.1"/>
    <property type="molecule type" value="Genomic_DNA"/>
</dbReference>
<proteinExistence type="predicted"/>
<reference evidence="1" key="1">
    <citation type="submission" date="2013-11" db="EMBL/GenBank/DDBJ databases">
        <title>The Genome Sequence of Phytophthora parasitica CJ02B3.</title>
        <authorList>
            <consortium name="The Broad Institute Genomics Platform"/>
            <person name="Russ C."/>
            <person name="Tyler B."/>
            <person name="Panabieres F."/>
            <person name="Shan W."/>
            <person name="Tripathy S."/>
            <person name="Grunwald N."/>
            <person name="Machado M."/>
            <person name="Johnson C.S."/>
            <person name="Arredondo F."/>
            <person name="Hong C."/>
            <person name="Coffey M."/>
            <person name="Young S.K."/>
            <person name="Zeng Q."/>
            <person name="Gargeya S."/>
            <person name="Fitzgerald M."/>
            <person name="Abouelleil A."/>
            <person name="Alvarado L."/>
            <person name="Chapman S.B."/>
            <person name="Gainer-Dewar J."/>
            <person name="Goldberg J."/>
            <person name="Griggs A."/>
            <person name="Gujja S."/>
            <person name="Hansen M."/>
            <person name="Howarth C."/>
            <person name="Imamovic A."/>
            <person name="Ireland A."/>
            <person name="Larimer J."/>
            <person name="McCowan C."/>
            <person name="Murphy C."/>
            <person name="Pearson M."/>
            <person name="Poon T.W."/>
            <person name="Priest M."/>
            <person name="Roberts A."/>
            <person name="Saif S."/>
            <person name="Shea T."/>
            <person name="Sykes S."/>
            <person name="Wortman J."/>
            <person name="Nusbaum C."/>
            <person name="Birren B."/>
        </authorList>
    </citation>
    <scope>NUCLEOTIDE SEQUENCE [LARGE SCALE GENOMIC DNA]</scope>
    <source>
        <strain evidence="1">CJ02B3</strain>
    </source>
</reference>
<evidence type="ECO:0000313" key="2">
    <source>
        <dbReference type="EMBL" id="ETL47668.1"/>
    </source>
</evidence>